<dbReference type="EMBL" id="CM042034">
    <property type="protein sequence ID" value="KAI3761670.1"/>
    <property type="molecule type" value="Genomic_DNA"/>
</dbReference>
<name>A0ACB9ES72_9ASTR</name>
<accession>A0ACB9ES72</accession>
<reference evidence="2" key="1">
    <citation type="journal article" date="2022" name="Mol. Ecol. Resour.">
        <title>The genomes of chicory, endive, great burdock and yacon provide insights into Asteraceae palaeo-polyploidization history and plant inulin production.</title>
        <authorList>
            <person name="Fan W."/>
            <person name="Wang S."/>
            <person name="Wang H."/>
            <person name="Wang A."/>
            <person name="Jiang F."/>
            <person name="Liu H."/>
            <person name="Zhao H."/>
            <person name="Xu D."/>
            <person name="Zhang Y."/>
        </authorList>
    </citation>
    <scope>NUCLEOTIDE SEQUENCE [LARGE SCALE GENOMIC DNA]</scope>
    <source>
        <strain evidence="2">cv. Yunnan</strain>
    </source>
</reference>
<evidence type="ECO:0000313" key="2">
    <source>
        <dbReference type="Proteomes" id="UP001056120"/>
    </source>
</evidence>
<evidence type="ECO:0000313" key="1">
    <source>
        <dbReference type="EMBL" id="KAI3761670.1"/>
    </source>
</evidence>
<reference evidence="1 2" key="2">
    <citation type="journal article" date="2022" name="Mol. Ecol. Resour.">
        <title>The genomes of chicory, endive, great burdock and yacon provide insights into Asteraceae paleo-polyploidization history and plant inulin production.</title>
        <authorList>
            <person name="Fan W."/>
            <person name="Wang S."/>
            <person name="Wang H."/>
            <person name="Wang A."/>
            <person name="Jiang F."/>
            <person name="Liu H."/>
            <person name="Zhao H."/>
            <person name="Xu D."/>
            <person name="Zhang Y."/>
        </authorList>
    </citation>
    <scope>NUCLEOTIDE SEQUENCE [LARGE SCALE GENOMIC DNA]</scope>
    <source>
        <strain evidence="2">cv. Yunnan</strain>
        <tissue evidence="1">Leaves</tissue>
    </source>
</reference>
<gene>
    <name evidence="1" type="ORF">L1987_52091</name>
</gene>
<dbReference type="Proteomes" id="UP001056120">
    <property type="component" value="Linkage Group LG17"/>
</dbReference>
<organism evidence="1 2">
    <name type="scientific">Smallanthus sonchifolius</name>
    <dbReference type="NCBI Taxonomy" id="185202"/>
    <lineage>
        <taxon>Eukaryota</taxon>
        <taxon>Viridiplantae</taxon>
        <taxon>Streptophyta</taxon>
        <taxon>Embryophyta</taxon>
        <taxon>Tracheophyta</taxon>
        <taxon>Spermatophyta</taxon>
        <taxon>Magnoliopsida</taxon>
        <taxon>eudicotyledons</taxon>
        <taxon>Gunneridae</taxon>
        <taxon>Pentapetalae</taxon>
        <taxon>asterids</taxon>
        <taxon>campanulids</taxon>
        <taxon>Asterales</taxon>
        <taxon>Asteraceae</taxon>
        <taxon>Asteroideae</taxon>
        <taxon>Heliantheae alliance</taxon>
        <taxon>Millerieae</taxon>
        <taxon>Smallanthus</taxon>
    </lineage>
</organism>
<keyword evidence="2" id="KW-1185">Reference proteome</keyword>
<comment type="caution">
    <text evidence="1">The sequence shown here is derived from an EMBL/GenBank/DDBJ whole genome shotgun (WGS) entry which is preliminary data.</text>
</comment>
<sequence>MVMAFCRLLWRRQSWWPNKTMVMAVEKEDGVMYDCIVCLCEVSTRDEYRELPNCEHGIQFHGECIDAWLKDHSTCPICRSHIPRPLSQRLHVYFRQHLLQDVISYCNSALDSVANSIGDCRDF</sequence>
<protein>
    <submittedName>
        <fullName evidence="1">Uncharacterized protein</fullName>
    </submittedName>
</protein>
<proteinExistence type="predicted"/>